<comment type="caution">
    <text evidence="2">The sequence shown here is derived from an EMBL/GenBank/DDBJ whole genome shotgun (WGS) entry which is preliminary data.</text>
</comment>
<accession>A0ABX0V6J4</accession>
<evidence type="ECO:0000313" key="2">
    <source>
        <dbReference type="EMBL" id="NIX75459.1"/>
    </source>
</evidence>
<proteinExistence type="predicted"/>
<name>A0ABX0V6J4_9HYPH</name>
<protein>
    <submittedName>
        <fullName evidence="2">Uncharacterized protein</fullName>
    </submittedName>
</protein>
<sequence>MRTLILTALAAAAVGAASLLTGSATPVQAQSFSTQDLRNLVATPKEQTAPHRRVVHRHYPRRVARYGYYYGYYYAPNPYSVTGAIGPAGTGPELWPPCYYGPPACTAAGYPNLNYYRELQGYPSY</sequence>
<keyword evidence="3" id="KW-1185">Reference proteome</keyword>
<evidence type="ECO:0000313" key="3">
    <source>
        <dbReference type="Proteomes" id="UP000707352"/>
    </source>
</evidence>
<evidence type="ECO:0000256" key="1">
    <source>
        <dbReference type="SAM" id="SignalP"/>
    </source>
</evidence>
<reference evidence="2 3" key="1">
    <citation type="submission" date="2020-03" db="EMBL/GenBank/DDBJ databases">
        <title>The genome sequence of Microvirga sp. c23x22.</title>
        <authorList>
            <person name="Zhang X."/>
        </authorList>
    </citation>
    <scope>NUCLEOTIDE SEQUENCE [LARGE SCALE GENOMIC DNA]</scope>
    <source>
        <strain evidence="3">c23x22</strain>
    </source>
</reference>
<organism evidence="2 3">
    <name type="scientific">Microvirga terricola</name>
    <dbReference type="NCBI Taxonomy" id="2719797"/>
    <lineage>
        <taxon>Bacteria</taxon>
        <taxon>Pseudomonadati</taxon>
        <taxon>Pseudomonadota</taxon>
        <taxon>Alphaproteobacteria</taxon>
        <taxon>Hyphomicrobiales</taxon>
        <taxon>Methylobacteriaceae</taxon>
        <taxon>Microvirga</taxon>
    </lineage>
</organism>
<gene>
    <name evidence="2" type="ORF">HB375_02385</name>
</gene>
<feature type="chain" id="PRO_5047189911" evidence="1">
    <location>
        <begin position="30"/>
        <end position="125"/>
    </location>
</feature>
<dbReference type="EMBL" id="JAATJS010000001">
    <property type="protein sequence ID" value="NIX75459.1"/>
    <property type="molecule type" value="Genomic_DNA"/>
</dbReference>
<dbReference type="RefSeq" id="WP_167671343.1">
    <property type="nucleotide sequence ID" value="NZ_JAATJS010000001.1"/>
</dbReference>
<dbReference type="Proteomes" id="UP000707352">
    <property type="component" value="Unassembled WGS sequence"/>
</dbReference>
<feature type="signal peptide" evidence="1">
    <location>
        <begin position="1"/>
        <end position="29"/>
    </location>
</feature>
<keyword evidence="1" id="KW-0732">Signal</keyword>